<protein>
    <submittedName>
        <fullName evidence="1">Uncharacterized protein</fullName>
    </submittedName>
</protein>
<name>A0A8T0Y3A6_PANVG</name>
<evidence type="ECO:0000313" key="1">
    <source>
        <dbReference type="EMBL" id="KAG2661879.1"/>
    </source>
</evidence>
<evidence type="ECO:0000313" key="2">
    <source>
        <dbReference type="Proteomes" id="UP000823388"/>
    </source>
</evidence>
<accession>A0A8T0Y3A6</accession>
<dbReference type="Proteomes" id="UP000823388">
    <property type="component" value="Chromosome 1K"/>
</dbReference>
<keyword evidence="2" id="KW-1185">Reference proteome</keyword>
<dbReference type="EMBL" id="CM029037">
    <property type="protein sequence ID" value="KAG2661879.1"/>
    <property type="molecule type" value="Genomic_DNA"/>
</dbReference>
<sequence>MNSRKSKFFATATAIAPHLCHALQSRSRLASHRQSHTHPACFSLATRRRAASPAVGLLRRVEIPTVPPPAARVRPFRCCGRKLRSAGAAVPARCAGSPIPLPWTQRSAGGAVLCGWLPRVRGVALHRPQTAEAPPVIPSPWLQLQLIEDGTNYFVICSILLQAQLHK</sequence>
<gene>
    <name evidence="1" type="ORF">PVAP13_1KG111619</name>
</gene>
<dbReference type="AlphaFoldDB" id="A0A8T0Y3A6"/>
<organism evidence="1 2">
    <name type="scientific">Panicum virgatum</name>
    <name type="common">Blackwell switchgrass</name>
    <dbReference type="NCBI Taxonomy" id="38727"/>
    <lineage>
        <taxon>Eukaryota</taxon>
        <taxon>Viridiplantae</taxon>
        <taxon>Streptophyta</taxon>
        <taxon>Embryophyta</taxon>
        <taxon>Tracheophyta</taxon>
        <taxon>Spermatophyta</taxon>
        <taxon>Magnoliopsida</taxon>
        <taxon>Liliopsida</taxon>
        <taxon>Poales</taxon>
        <taxon>Poaceae</taxon>
        <taxon>PACMAD clade</taxon>
        <taxon>Panicoideae</taxon>
        <taxon>Panicodae</taxon>
        <taxon>Paniceae</taxon>
        <taxon>Panicinae</taxon>
        <taxon>Panicum</taxon>
        <taxon>Panicum sect. Hiantes</taxon>
    </lineage>
</organism>
<comment type="caution">
    <text evidence="1">The sequence shown here is derived from an EMBL/GenBank/DDBJ whole genome shotgun (WGS) entry which is preliminary data.</text>
</comment>
<reference evidence="1" key="1">
    <citation type="submission" date="2020-05" db="EMBL/GenBank/DDBJ databases">
        <title>WGS assembly of Panicum virgatum.</title>
        <authorList>
            <person name="Lovell J.T."/>
            <person name="Jenkins J."/>
            <person name="Shu S."/>
            <person name="Juenger T.E."/>
            <person name="Schmutz J."/>
        </authorList>
    </citation>
    <scope>NUCLEOTIDE SEQUENCE</scope>
    <source>
        <strain evidence="1">AP13</strain>
    </source>
</reference>
<proteinExistence type="predicted"/>